<keyword evidence="9" id="KW-0472">Membrane</keyword>
<keyword evidence="14" id="KW-0282">Flagellum</keyword>
<dbReference type="OrthoDB" id="9806941at2"/>
<dbReference type="SUPFAM" id="SSF101801">
    <property type="entry name" value="Surface presentation of antigens (SPOA)"/>
    <property type="match status" value="1"/>
</dbReference>
<evidence type="ECO:0000256" key="3">
    <source>
        <dbReference type="ARBA" id="ARBA00011049"/>
    </source>
</evidence>
<evidence type="ECO:0000256" key="1">
    <source>
        <dbReference type="ARBA" id="ARBA00004117"/>
    </source>
</evidence>
<keyword evidence="14" id="KW-0966">Cell projection</keyword>
<dbReference type="GO" id="GO:0071978">
    <property type="term" value="P:bacterial-type flagellum-dependent swarming motility"/>
    <property type="evidence" value="ECO:0007669"/>
    <property type="project" value="TreeGrafter"/>
</dbReference>
<dbReference type="SUPFAM" id="SSF103039">
    <property type="entry name" value="CheC-like"/>
    <property type="match status" value="1"/>
</dbReference>
<dbReference type="Pfam" id="PF02154">
    <property type="entry name" value="FliM"/>
    <property type="match status" value="1"/>
</dbReference>
<dbReference type="GO" id="GO:0005886">
    <property type="term" value="C:plasma membrane"/>
    <property type="evidence" value="ECO:0007669"/>
    <property type="project" value="UniProtKB-SubCell"/>
</dbReference>
<dbReference type="NCBIfam" id="TIGR01397">
    <property type="entry name" value="fliM_switch"/>
    <property type="match status" value="1"/>
</dbReference>
<dbReference type="PIRSF" id="PIRSF002888">
    <property type="entry name" value="FliM"/>
    <property type="match status" value="1"/>
</dbReference>
<evidence type="ECO:0000256" key="6">
    <source>
        <dbReference type="ARBA" id="ARBA00022500"/>
    </source>
</evidence>
<keyword evidence="14" id="KW-0969">Cilium</keyword>
<evidence type="ECO:0000256" key="8">
    <source>
        <dbReference type="ARBA" id="ARBA00022779"/>
    </source>
</evidence>
<dbReference type="PRINTS" id="PR00955">
    <property type="entry name" value="FLGMOTORFLIM"/>
</dbReference>
<evidence type="ECO:0000256" key="5">
    <source>
        <dbReference type="ARBA" id="ARBA00022475"/>
    </source>
</evidence>
<dbReference type="RefSeq" id="WP_093393106.1">
    <property type="nucleotide sequence ID" value="NZ_FOUU01000001.1"/>
</dbReference>
<organism evidence="14 15">
    <name type="scientific">Thermodesulforhabdus norvegica</name>
    <dbReference type="NCBI Taxonomy" id="39841"/>
    <lineage>
        <taxon>Bacteria</taxon>
        <taxon>Pseudomonadati</taxon>
        <taxon>Thermodesulfobacteriota</taxon>
        <taxon>Syntrophobacteria</taxon>
        <taxon>Syntrophobacterales</taxon>
        <taxon>Thermodesulforhabdaceae</taxon>
        <taxon>Thermodesulforhabdus</taxon>
    </lineage>
</organism>
<dbReference type="InterPro" id="IPR028976">
    <property type="entry name" value="CheC-like_sf"/>
</dbReference>
<evidence type="ECO:0000256" key="7">
    <source>
        <dbReference type="ARBA" id="ARBA00022519"/>
    </source>
</evidence>
<dbReference type="Proteomes" id="UP000199611">
    <property type="component" value="Unassembled WGS sequence"/>
</dbReference>
<sequence length="329" mass="37559">MEKILSQEEVDALLRGLSEGEIEPAKEAEEEQYPEGIRPYDLTAQDRIIRGRMPTLEIINERFARLYRVTISSALRRVVDISTTQTDMMKFGEFLKTLPVPTSLHIIKMEPLRGHALLVVESKLIFNLLECFFGGTGRSHFKIEGRDFTSVEQRIIMRIVRMALSELENAWRPVVPIEFQFVRSEVNPQFAAIVPPSDLVIVIHFEFELDQAIGKMILCLPYSTIEPIRSKLHASFQSDQLEIDETWLRRLKKRVTEVEVELVVELGRTTIQASELLKLEVGDVIVLNQDAGKPLTVKVQGVPKFTGYPGIFRGSKAVKIEELIYPEIQ</sequence>
<evidence type="ECO:0000256" key="11">
    <source>
        <dbReference type="ARBA" id="ARBA00025044"/>
    </source>
</evidence>
<evidence type="ECO:0000256" key="4">
    <source>
        <dbReference type="ARBA" id="ARBA00021898"/>
    </source>
</evidence>
<dbReference type="GO" id="GO:0050918">
    <property type="term" value="P:positive chemotaxis"/>
    <property type="evidence" value="ECO:0007669"/>
    <property type="project" value="TreeGrafter"/>
</dbReference>
<keyword evidence="15" id="KW-1185">Reference proteome</keyword>
<dbReference type="PANTHER" id="PTHR30034:SF3">
    <property type="entry name" value="FLAGELLAR MOTOR SWITCH PROTEIN FLIM"/>
    <property type="match status" value="1"/>
</dbReference>
<keyword evidence="10" id="KW-0975">Bacterial flagellum</keyword>
<gene>
    <name evidence="14" type="ORF">SAMN05660836_00413</name>
</gene>
<evidence type="ECO:0000313" key="15">
    <source>
        <dbReference type="Proteomes" id="UP000199611"/>
    </source>
</evidence>
<dbReference type="PANTHER" id="PTHR30034">
    <property type="entry name" value="FLAGELLAR MOTOR SWITCH PROTEIN FLIM"/>
    <property type="match status" value="1"/>
</dbReference>
<dbReference type="STRING" id="39841.SAMN05660836_00413"/>
<dbReference type="AlphaFoldDB" id="A0A1I4R6D7"/>
<comment type="similarity">
    <text evidence="3">Belongs to the FliM family.</text>
</comment>
<evidence type="ECO:0000256" key="10">
    <source>
        <dbReference type="ARBA" id="ARBA00023143"/>
    </source>
</evidence>
<evidence type="ECO:0000256" key="9">
    <source>
        <dbReference type="ARBA" id="ARBA00023136"/>
    </source>
</evidence>
<comment type="subcellular location">
    <subcellularLocation>
        <location evidence="1">Bacterial flagellum basal body</location>
    </subcellularLocation>
    <subcellularLocation>
        <location evidence="2">Cell inner membrane</location>
        <topology evidence="2">Peripheral membrane protein</topology>
    </subcellularLocation>
</comment>
<dbReference type="Pfam" id="PF01052">
    <property type="entry name" value="FliMN_C"/>
    <property type="match status" value="1"/>
</dbReference>
<dbReference type="EMBL" id="FOUU01000001">
    <property type="protein sequence ID" value="SFM47556.1"/>
    <property type="molecule type" value="Genomic_DNA"/>
</dbReference>
<keyword evidence="8" id="KW-0283">Flagellar rotation</keyword>
<dbReference type="Gene3D" id="2.30.330.10">
    <property type="entry name" value="SpoA-like"/>
    <property type="match status" value="1"/>
</dbReference>
<reference evidence="14 15" key="1">
    <citation type="submission" date="2016-10" db="EMBL/GenBank/DDBJ databases">
        <authorList>
            <person name="de Groot N.N."/>
        </authorList>
    </citation>
    <scope>NUCLEOTIDE SEQUENCE [LARGE SCALE GENOMIC DNA]</scope>
    <source>
        <strain evidence="14 15">DSM 9990</strain>
    </source>
</reference>
<dbReference type="Gene3D" id="3.40.1550.10">
    <property type="entry name" value="CheC-like"/>
    <property type="match status" value="1"/>
</dbReference>
<evidence type="ECO:0000313" key="14">
    <source>
        <dbReference type="EMBL" id="SFM47556.1"/>
    </source>
</evidence>
<evidence type="ECO:0000259" key="13">
    <source>
        <dbReference type="Pfam" id="PF01052"/>
    </source>
</evidence>
<name>A0A1I4R6D7_9BACT</name>
<accession>A0A1I4R6D7</accession>
<keyword evidence="7" id="KW-0997">Cell inner membrane</keyword>
<feature type="domain" description="Flagellar motor switch protein FliN-like C-terminal" evidence="13">
    <location>
        <begin position="254"/>
        <end position="324"/>
    </location>
</feature>
<evidence type="ECO:0000256" key="12">
    <source>
        <dbReference type="NCBIfam" id="TIGR01397"/>
    </source>
</evidence>
<dbReference type="InterPro" id="IPR001543">
    <property type="entry name" value="FliN-like_C"/>
</dbReference>
<dbReference type="CDD" id="cd17908">
    <property type="entry name" value="FliM"/>
    <property type="match status" value="1"/>
</dbReference>
<dbReference type="GO" id="GO:0009425">
    <property type="term" value="C:bacterial-type flagellum basal body"/>
    <property type="evidence" value="ECO:0007669"/>
    <property type="project" value="UniProtKB-SubCell"/>
</dbReference>
<dbReference type="GO" id="GO:0003774">
    <property type="term" value="F:cytoskeletal motor activity"/>
    <property type="evidence" value="ECO:0007669"/>
    <property type="project" value="InterPro"/>
</dbReference>
<dbReference type="InterPro" id="IPR036429">
    <property type="entry name" value="SpoA-like_sf"/>
</dbReference>
<proteinExistence type="inferred from homology"/>
<evidence type="ECO:0000256" key="2">
    <source>
        <dbReference type="ARBA" id="ARBA00004417"/>
    </source>
</evidence>
<comment type="function">
    <text evidence="11">FliM is one of three proteins (FliG, FliN, FliM) that forms the rotor-mounted switch complex (C ring), located at the base of the basal body. This complex interacts with the CheY and CheZ chemotaxis proteins, in addition to contacting components of the motor that determine the direction of flagellar rotation.</text>
</comment>
<keyword evidence="6" id="KW-0145">Chemotaxis</keyword>
<keyword evidence="5" id="KW-1003">Cell membrane</keyword>
<protein>
    <recommendedName>
        <fullName evidence="4 12">Flagellar motor switch protein FliM</fullName>
    </recommendedName>
</protein>
<dbReference type="InterPro" id="IPR001689">
    <property type="entry name" value="Flag_FliM"/>
</dbReference>